<protein>
    <recommendedName>
        <fullName evidence="10">Thiamine pyrimidine synthase</fullName>
    </recommendedName>
</protein>
<keyword evidence="8" id="KW-0784">Thiamine biosynthesis</keyword>
<dbReference type="GO" id="GO:0009228">
    <property type="term" value="P:thiamine biosynthetic process"/>
    <property type="evidence" value="ECO:0007669"/>
    <property type="project" value="UniProtKB-KW"/>
</dbReference>
<dbReference type="EMBL" id="UOEK01000371">
    <property type="protein sequence ID" value="VAW06841.1"/>
    <property type="molecule type" value="Genomic_DNA"/>
</dbReference>
<proteinExistence type="inferred from homology"/>
<dbReference type="PROSITE" id="PS51257">
    <property type="entry name" value="PROKAR_LIPOPROTEIN"/>
    <property type="match status" value="1"/>
</dbReference>
<dbReference type="GO" id="GO:0016740">
    <property type="term" value="F:transferase activity"/>
    <property type="evidence" value="ECO:0007669"/>
    <property type="project" value="UniProtKB-KW"/>
</dbReference>
<reference evidence="13" key="1">
    <citation type="submission" date="2018-06" db="EMBL/GenBank/DDBJ databases">
        <authorList>
            <person name="Zhirakovskaya E."/>
        </authorList>
    </citation>
    <scope>NUCLEOTIDE SEQUENCE</scope>
</reference>
<evidence type="ECO:0000256" key="3">
    <source>
        <dbReference type="ARBA" id="ARBA00009406"/>
    </source>
</evidence>
<dbReference type="Gene3D" id="3.40.190.10">
    <property type="entry name" value="Periplasmic binding protein-like II"/>
    <property type="match status" value="2"/>
</dbReference>
<comment type="similarity">
    <text evidence="3">Belongs to the NMT1/THI5 family.</text>
</comment>
<keyword evidence="5" id="KW-0808">Transferase</keyword>
<keyword evidence="7" id="KW-0663">Pyridoxal phosphate</keyword>
<dbReference type="AlphaFoldDB" id="A0A3B0SKR6"/>
<organism evidence="13">
    <name type="scientific">hydrothermal vent metagenome</name>
    <dbReference type="NCBI Taxonomy" id="652676"/>
    <lineage>
        <taxon>unclassified sequences</taxon>
        <taxon>metagenomes</taxon>
        <taxon>ecological metagenomes</taxon>
    </lineage>
</organism>
<evidence type="ECO:0000256" key="7">
    <source>
        <dbReference type="ARBA" id="ARBA00022898"/>
    </source>
</evidence>
<accession>A0A3B0SKR6</accession>
<dbReference type="PANTHER" id="PTHR31528">
    <property type="entry name" value="4-AMINO-5-HYDROXYMETHYL-2-METHYLPYRIMIDINE PHOSPHATE SYNTHASE THI11-RELATED"/>
    <property type="match status" value="1"/>
</dbReference>
<comment type="pathway">
    <text evidence="2">Cofactor biosynthesis; thiamine diphosphate biosynthesis.</text>
</comment>
<feature type="domain" description="SsuA/THI5-like" evidence="12">
    <location>
        <begin position="59"/>
        <end position="278"/>
    </location>
</feature>
<comment type="catalytic activity">
    <reaction evidence="11">
        <text>N(6)-(pyridoxal phosphate)-L-lysyl-[4-amino-5-hydroxymethyl-2-methylpyrimidine phosphate synthase] + L-histidyl-[4-amino-5-hydroxymethyl-2-methylpyrimidine phosphate synthase] + 2 Fe(3+) + 4 H2O = L-lysyl-[4-amino-5-hydroxymethyl-2-methylpyrimidine phosphate synthase] + (2S)-2-amino-5-hydroxy-4-oxopentanoyl-[4-amino-5-hydroxymethyl-2-methylpyrimidine phosphate synthase] + 4-amino-2-methyl-5-(phosphooxymethyl)pyrimidine + 3-oxopropanoate + 2 Fe(2+) + 2 H(+)</text>
        <dbReference type="Rhea" id="RHEA:65756"/>
        <dbReference type="Rhea" id="RHEA-COMP:16892"/>
        <dbReference type="Rhea" id="RHEA-COMP:16893"/>
        <dbReference type="Rhea" id="RHEA-COMP:16894"/>
        <dbReference type="Rhea" id="RHEA-COMP:16895"/>
        <dbReference type="ChEBI" id="CHEBI:15377"/>
        <dbReference type="ChEBI" id="CHEBI:15378"/>
        <dbReference type="ChEBI" id="CHEBI:29033"/>
        <dbReference type="ChEBI" id="CHEBI:29034"/>
        <dbReference type="ChEBI" id="CHEBI:29969"/>
        <dbReference type="ChEBI" id="CHEBI:29979"/>
        <dbReference type="ChEBI" id="CHEBI:33190"/>
        <dbReference type="ChEBI" id="CHEBI:58354"/>
        <dbReference type="ChEBI" id="CHEBI:143915"/>
        <dbReference type="ChEBI" id="CHEBI:157692"/>
    </reaction>
    <physiologicalReaction direction="left-to-right" evidence="11">
        <dbReference type="Rhea" id="RHEA:65757"/>
    </physiologicalReaction>
</comment>
<gene>
    <name evidence="13" type="ORF">MNBD_ACTINO02-1195</name>
</gene>
<sequence>MTKRKKANARLFGFVLAMALVAAACGGGADDTATTGADGGGDAKELTPITLQLQWFTQAQFAGYYAAVDQGFYKDLGLDVTITQGGIDILPATVLDSGAADFAISWVPRGLVPREEGLNITNIAQIFERSATLQVSFKDKGITSVADLAGKTVGNWGFGNEFELLAGLRSAGLDPNTDVTLVQQQFDMLALISGEIDAAQAMIYNEYAQVLETTNPETGELFTADDLNVINWNDVGTAMLQDAIWADADKLESDPEYRANAVKFVEASMRGWIFCRDNVDKCVDIVLAAGPTLGESHQKWQMNEINGLIWPSSNGIGLLDKSLWDQTVSVATTESILTAPPTDGAFRTDIAQEALDNLKAAGVDVNGSGWTPITVELKPQGE</sequence>
<comment type="subunit">
    <text evidence="4">Homodimer.</text>
</comment>
<keyword evidence="9" id="KW-0408">Iron</keyword>
<dbReference type="InterPro" id="IPR027939">
    <property type="entry name" value="NMT1/THI5"/>
</dbReference>
<name>A0A3B0SKR6_9ZZZZ</name>
<dbReference type="GO" id="GO:0046872">
    <property type="term" value="F:metal ion binding"/>
    <property type="evidence" value="ECO:0007669"/>
    <property type="project" value="UniProtKB-KW"/>
</dbReference>
<evidence type="ECO:0000256" key="10">
    <source>
        <dbReference type="ARBA" id="ARBA00033171"/>
    </source>
</evidence>
<evidence type="ECO:0000256" key="4">
    <source>
        <dbReference type="ARBA" id="ARBA00011738"/>
    </source>
</evidence>
<evidence type="ECO:0000256" key="1">
    <source>
        <dbReference type="ARBA" id="ARBA00003469"/>
    </source>
</evidence>
<evidence type="ECO:0000256" key="11">
    <source>
        <dbReference type="ARBA" id="ARBA00048179"/>
    </source>
</evidence>
<evidence type="ECO:0000313" key="13">
    <source>
        <dbReference type="EMBL" id="VAW06841.1"/>
    </source>
</evidence>
<evidence type="ECO:0000256" key="6">
    <source>
        <dbReference type="ARBA" id="ARBA00022723"/>
    </source>
</evidence>
<evidence type="ECO:0000256" key="9">
    <source>
        <dbReference type="ARBA" id="ARBA00023004"/>
    </source>
</evidence>
<evidence type="ECO:0000256" key="8">
    <source>
        <dbReference type="ARBA" id="ARBA00022977"/>
    </source>
</evidence>
<dbReference type="Pfam" id="PF09084">
    <property type="entry name" value="NMT1"/>
    <property type="match status" value="1"/>
</dbReference>
<comment type="function">
    <text evidence="1">Responsible for the formation of the pyrimidine heterocycle in the thiamine biosynthesis pathway. Catalyzes the formation of hydroxymethylpyrimidine phosphate (HMP-P) from histidine and pyridoxal phosphate (PLP). The protein uses PLP and the active site histidine to form HMP-P, generating an inactive enzyme. The enzyme can only undergo a single turnover, which suggests it is a suicide enzyme.</text>
</comment>
<dbReference type="PANTHER" id="PTHR31528:SF1">
    <property type="entry name" value="4-AMINO-5-HYDROXYMETHYL-2-METHYLPYRIMIDINE PHOSPHATE SYNTHASE THI11-RELATED"/>
    <property type="match status" value="1"/>
</dbReference>
<evidence type="ECO:0000256" key="5">
    <source>
        <dbReference type="ARBA" id="ARBA00022679"/>
    </source>
</evidence>
<evidence type="ECO:0000259" key="12">
    <source>
        <dbReference type="Pfam" id="PF09084"/>
    </source>
</evidence>
<evidence type="ECO:0000256" key="2">
    <source>
        <dbReference type="ARBA" id="ARBA00004948"/>
    </source>
</evidence>
<dbReference type="InterPro" id="IPR015168">
    <property type="entry name" value="SsuA/THI5"/>
</dbReference>
<dbReference type="SUPFAM" id="SSF53850">
    <property type="entry name" value="Periplasmic binding protein-like II"/>
    <property type="match status" value="1"/>
</dbReference>
<keyword evidence="6" id="KW-0479">Metal-binding</keyword>